<name>H2CF24_9LEPT</name>
<keyword evidence="2" id="KW-1185">Reference proteome</keyword>
<dbReference type="AlphaFoldDB" id="H2CF24"/>
<evidence type="ECO:0000313" key="1">
    <source>
        <dbReference type="EMBL" id="EHQ05627.1"/>
    </source>
</evidence>
<dbReference type="Proteomes" id="UP000005737">
    <property type="component" value="Unassembled WGS sequence"/>
</dbReference>
<dbReference type="HOGENOM" id="CLU_1738268_0_0_12"/>
<dbReference type="PROSITE" id="PS51257">
    <property type="entry name" value="PROKAR_LIPOPROTEIN"/>
    <property type="match status" value="1"/>
</dbReference>
<sequence>MPSLHRQRAPLAIWKGRLCAVCLLPFFALSCERTSAVHLRQKLPGSHPLAEKITLHLIDADPLPEREWQAEADRLALLRKQQNRCRDWNNEGVYRALIELRQPQNAKQIPKALPILEKAVRLCKRSIVDENYRAIFYLNGQKSASSEKGL</sequence>
<proteinExistence type="predicted"/>
<reference evidence="1 2" key="1">
    <citation type="submission" date="2011-10" db="EMBL/GenBank/DDBJ databases">
        <title>The Improved High-Quality Draft genome of Leptonema illini DSM 21528.</title>
        <authorList>
            <consortium name="US DOE Joint Genome Institute (JGI-PGF)"/>
            <person name="Lucas S."/>
            <person name="Copeland A."/>
            <person name="Lapidus A."/>
            <person name="Glavina del Rio T."/>
            <person name="Dalin E."/>
            <person name="Tice H."/>
            <person name="Bruce D."/>
            <person name="Goodwin L."/>
            <person name="Pitluck S."/>
            <person name="Peters L."/>
            <person name="Mikhailova N."/>
            <person name="Held B."/>
            <person name="Kyrpides N."/>
            <person name="Mavromatis K."/>
            <person name="Ivanova N."/>
            <person name="Markowitz V."/>
            <person name="Cheng J.-F."/>
            <person name="Hugenholtz P."/>
            <person name="Woyke T."/>
            <person name="Wu D."/>
            <person name="Gronow S."/>
            <person name="Wellnitz S."/>
            <person name="Brambilla E.-M."/>
            <person name="Klenk H.-P."/>
            <person name="Eisen J.A."/>
        </authorList>
    </citation>
    <scope>NUCLEOTIDE SEQUENCE [LARGE SCALE GENOMIC DNA]</scope>
    <source>
        <strain evidence="1 2">DSM 21528</strain>
    </source>
</reference>
<protein>
    <recommendedName>
        <fullName evidence="3">Lipoprotein</fullName>
    </recommendedName>
</protein>
<gene>
    <name evidence="1" type="ORF">Lepil_0926</name>
</gene>
<organism evidence="1 2">
    <name type="scientific">Leptonema illini DSM 21528</name>
    <dbReference type="NCBI Taxonomy" id="929563"/>
    <lineage>
        <taxon>Bacteria</taxon>
        <taxon>Pseudomonadati</taxon>
        <taxon>Spirochaetota</taxon>
        <taxon>Spirochaetia</taxon>
        <taxon>Leptospirales</taxon>
        <taxon>Leptospiraceae</taxon>
        <taxon>Leptonema</taxon>
    </lineage>
</organism>
<dbReference type="STRING" id="183.GCA_002009735_01696"/>
<evidence type="ECO:0008006" key="3">
    <source>
        <dbReference type="Google" id="ProtNLM"/>
    </source>
</evidence>
<accession>H2CF24</accession>
<dbReference type="EMBL" id="JH597773">
    <property type="protein sequence ID" value="EHQ05627.1"/>
    <property type="molecule type" value="Genomic_DNA"/>
</dbReference>
<dbReference type="RefSeq" id="WP_002770447.1">
    <property type="nucleotide sequence ID" value="NZ_JH597773.1"/>
</dbReference>
<evidence type="ECO:0000313" key="2">
    <source>
        <dbReference type="Proteomes" id="UP000005737"/>
    </source>
</evidence>